<keyword evidence="2" id="KW-0812">Transmembrane</keyword>
<gene>
    <name evidence="4" type="ORF">ENR23_04530</name>
</gene>
<evidence type="ECO:0000256" key="3">
    <source>
        <dbReference type="SAM" id="SignalP"/>
    </source>
</evidence>
<feature type="compositionally biased region" description="Low complexity" evidence="1">
    <location>
        <begin position="270"/>
        <end position="295"/>
    </location>
</feature>
<accession>A0A832I0Y4</accession>
<evidence type="ECO:0000313" key="4">
    <source>
        <dbReference type="EMBL" id="HGZ42684.1"/>
    </source>
</evidence>
<feature type="chain" id="PRO_5032314396" evidence="3">
    <location>
        <begin position="21"/>
        <end position="301"/>
    </location>
</feature>
<keyword evidence="3" id="KW-0732">Signal</keyword>
<proteinExistence type="predicted"/>
<dbReference type="EMBL" id="DSQF01000008">
    <property type="protein sequence ID" value="HGZ42684.1"/>
    <property type="molecule type" value="Genomic_DNA"/>
</dbReference>
<feature type="transmembrane region" description="Helical" evidence="2">
    <location>
        <begin position="236"/>
        <end position="254"/>
    </location>
</feature>
<name>A0A832I0Y4_UNCEI</name>
<comment type="caution">
    <text evidence="4">The sequence shown here is derived from an EMBL/GenBank/DDBJ whole genome shotgun (WGS) entry which is preliminary data.</text>
</comment>
<organism evidence="4">
    <name type="scientific">Eiseniibacteriota bacterium</name>
    <dbReference type="NCBI Taxonomy" id="2212470"/>
    <lineage>
        <taxon>Bacteria</taxon>
        <taxon>Candidatus Eiseniibacteriota</taxon>
    </lineage>
</organism>
<reference evidence="4" key="1">
    <citation type="journal article" date="2020" name="mSystems">
        <title>Genome- and Community-Level Interaction Insights into Carbon Utilization and Element Cycling Functions of Hydrothermarchaeota in Hydrothermal Sediment.</title>
        <authorList>
            <person name="Zhou Z."/>
            <person name="Liu Y."/>
            <person name="Xu W."/>
            <person name="Pan J."/>
            <person name="Luo Z.H."/>
            <person name="Li M."/>
        </authorList>
    </citation>
    <scope>NUCLEOTIDE SEQUENCE [LARGE SCALE GENOMIC DNA]</scope>
    <source>
        <strain evidence="4">SpSt-381</strain>
    </source>
</reference>
<evidence type="ECO:0000256" key="2">
    <source>
        <dbReference type="SAM" id="Phobius"/>
    </source>
</evidence>
<protein>
    <submittedName>
        <fullName evidence="4">Uncharacterized protein</fullName>
    </submittedName>
</protein>
<feature type="region of interest" description="Disordered" evidence="1">
    <location>
        <begin position="270"/>
        <end position="301"/>
    </location>
</feature>
<keyword evidence="2" id="KW-0472">Membrane</keyword>
<feature type="transmembrane region" description="Helical" evidence="2">
    <location>
        <begin position="171"/>
        <end position="191"/>
    </location>
</feature>
<feature type="transmembrane region" description="Helical" evidence="2">
    <location>
        <begin position="138"/>
        <end position="159"/>
    </location>
</feature>
<keyword evidence="2" id="KW-1133">Transmembrane helix</keyword>
<evidence type="ECO:0000256" key="1">
    <source>
        <dbReference type="SAM" id="MobiDB-lite"/>
    </source>
</evidence>
<dbReference type="AlphaFoldDB" id="A0A832I0Y4"/>
<feature type="signal peptide" evidence="3">
    <location>
        <begin position="1"/>
        <end position="20"/>
    </location>
</feature>
<sequence length="301" mass="31816">MKVSVSLWIIAAVITLAAAAYQRRTGPTHPAEGTVTLGGRTIAYRFERAHPGAGDHRVAVRAPDAAVRGSMEFMLLGDGEWTSVPMRREGEWLVAELPHQPPLGKIAYQVTLAREGETATLPAAGPAVIRFRGDVPPWLLVPHILFMFGAMLFSTRAGLEAFRARPALRGITDTALVALFIGGVVLGAIVLKHAFGLWWTGFPFGDDPTDNKTTIALLGWIAAAWAVRRVANPKPWVIGAAVLMLAVFSIPHSVSVADLTGKARPLPAVTATPAATAPQETPADAATTDPAAAPAETPPAR</sequence>